<feature type="compositionally biased region" description="Basic and acidic residues" evidence="1">
    <location>
        <begin position="97"/>
        <end position="110"/>
    </location>
</feature>
<evidence type="ECO:0000313" key="3">
    <source>
        <dbReference type="Proteomes" id="UP000594261"/>
    </source>
</evidence>
<evidence type="ECO:0000256" key="1">
    <source>
        <dbReference type="SAM" id="MobiDB-lite"/>
    </source>
</evidence>
<feature type="region of interest" description="Disordered" evidence="1">
    <location>
        <begin position="84"/>
        <end position="133"/>
    </location>
</feature>
<keyword evidence="3" id="KW-1185">Reference proteome</keyword>
<reference evidence="2" key="2">
    <citation type="submission" date="2021-01" db="UniProtKB">
        <authorList>
            <consortium name="EnsemblPlants"/>
        </authorList>
    </citation>
    <scope>IDENTIFICATION</scope>
</reference>
<organism evidence="2 3">
    <name type="scientific">Quercus lobata</name>
    <name type="common">Valley oak</name>
    <dbReference type="NCBI Taxonomy" id="97700"/>
    <lineage>
        <taxon>Eukaryota</taxon>
        <taxon>Viridiplantae</taxon>
        <taxon>Streptophyta</taxon>
        <taxon>Embryophyta</taxon>
        <taxon>Tracheophyta</taxon>
        <taxon>Spermatophyta</taxon>
        <taxon>Magnoliopsida</taxon>
        <taxon>eudicotyledons</taxon>
        <taxon>Gunneridae</taxon>
        <taxon>Pentapetalae</taxon>
        <taxon>rosids</taxon>
        <taxon>fabids</taxon>
        <taxon>Fagales</taxon>
        <taxon>Fagaceae</taxon>
        <taxon>Quercus</taxon>
    </lineage>
</organism>
<accession>A0A7N2R3H9</accession>
<sequence length="184" mass="19920">MMGSSCNVLSLEVDWVSGDGVNGKFRLGTVPVVELVRDFLFHLLTVYVNIKYVIVLNMPIGSCLLSRGEGNGGEVDYQYGDSLRTMGGRPRSFSPRNTHDSARAAKEQTTKESTNYSLMQGTSPAAGLESTNPSKQVEADSEILGDSPIFQEGDDVDMKGKAYVLKGNSLRMVSGPNFKGDDVE</sequence>
<dbReference type="EMBL" id="LRBV02000004">
    <property type="status" value="NOT_ANNOTATED_CDS"/>
    <property type="molecule type" value="Genomic_DNA"/>
</dbReference>
<name>A0A7N2R3H9_QUELO</name>
<protein>
    <submittedName>
        <fullName evidence="2">Uncharacterized protein</fullName>
    </submittedName>
</protein>
<dbReference type="EnsemblPlants" id="QL04p066036:mrna">
    <property type="protein sequence ID" value="QL04p066036:mrna"/>
    <property type="gene ID" value="QL04p066036"/>
</dbReference>
<feature type="compositionally biased region" description="Polar residues" evidence="1">
    <location>
        <begin position="111"/>
        <end position="133"/>
    </location>
</feature>
<dbReference type="Gramene" id="QL04p066036:mrna">
    <property type="protein sequence ID" value="QL04p066036:mrna"/>
    <property type="gene ID" value="QL04p066036"/>
</dbReference>
<dbReference type="Proteomes" id="UP000594261">
    <property type="component" value="Chromosome 4"/>
</dbReference>
<evidence type="ECO:0000313" key="2">
    <source>
        <dbReference type="EnsemblPlants" id="QL04p066036:mrna"/>
    </source>
</evidence>
<dbReference type="InParanoid" id="A0A7N2R3H9"/>
<proteinExistence type="predicted"/>
<dbReference type="AlphaFoldDB" id="A0A7N2R3H9"/>
<reference evidence="2 3" key="1">
    <citation type="journal article" date="2016" name="G3 (Bethesda)">
        <title>First Draft Assembly and Annotation of the Genome of a California Endemic Oak Quercus lobata Nee (Fagaceae).</title>
        <authorList>
            <person name="Sork V.L."/>
            <person name="Fitz-Gibbon S.T."/>
            <person name="Puiu D."/>
            <person name="Crepeau M."/>
            <person name="Gugger P.F."/>
            <person name="Sherman R."/>
            <person name="Stevens K."/>
            <person name="Langley C.H."/>
            <person name="Pellegrini M."/>
            <person name="Salzberg S.L."/>
        </authorList>
    </citation>
    <scope>NUCLEOTIDE SEQUENCE [LARGE SCALE GENOMIC DNA]</scope>
    <source>
        <strain evidence="2 3">cv. SW786</strain>
    </source>
</reference>